<name>A0AA49FKF1_9PROT</name>
<organism evidence="2">
    <name type="scientific">Candidatus Nitricoxidivorans perseverans</name>
    <dbReference type="NCBI Taxonomy" id="2975601"/>
    <lineage>
        <taxon>Bacteria</taxon>
        <taxon>Pseudomonadati</taxon>
        <taxon>Pseudomonadota</taxon>
        <taxon>Betaproteobacteria</taxon>
        <taxon>Nitrosomonadales</taxon>
        <taxon>Sterolibacteriaceae</taxon>
        <taxon>Candidatus Nitricoxidivorans</taxon>
    </lineage>
</organism>
<dbReference type="Proteomes" id="UP001234916">
    <property type="component" value="Chromosome"/>
</dbReference>
<evidence type="ECO:0000256" key="1">
    <source>
        <dbReference type="SAM" id="MobiDB-lite"/>
    </source>
</evidence>
<evidence type="ECO:0000313" key="2">
    <source>
        <dbReference type="EMBL" id="WIM05228.1"/>
    </source>
</evidence>
<dbReference type="EMBL" id="CP107246">
    <property type="protein sequence ID" value="WIM05228.1"/>
    <property type="molecule type" value="Genomic_DNA"/>
</dbReference>
<accession>A0AA49FKF1</accession>
<feature type="region of interest" description="Disordered" evidence="1">
    <location>
        <begin position="1"/>
        <end position="31"/>
    </location>
</feature>
<gene>
    <name evidence="2" type="ORF">OHM77_11065</name>
</gene>
<dbReference type="KEGG" id="npv:OHM77_11065"/>
<protein>
    <submittedName>
        <fullName evidence="2">Uncharacterized protein</fullName>
    </submittedName>
</protein>
<dbReference type="AlphaFoldDB" id="A0AA49FKF1"/>
<feature type="compositionally biased region" description="Gly residues" evidence="1">
    <location>
        <begin position="11"/>
        <end position="21"/>
    </location>
</feature>
<proteinExistence type="predicted"/>
<sequence length="68" mass="7189">MNARLDKHLSGGNGRLLGGELPGLHGREDDPDRFLAGGRNVLSGSRHLVGVQSFQSLQGLQEGLARLG</sequence>
<reference evidence="2" key="1">
    <citation type="journal article" date="2023" name="Nat. Microbiol.">
        <title>Enrichment and characterization of a nitric oxide-reducing microbial community in a continuous bioreactor.</title>
        <authorList>
            <person name="Garrido-Amador P."/>
            <person name="Stortenbeker N."/>
            <person name="Wessels H.J.C.T."/>
            <person name="Speth D.R."/>
            <person name="Garcia-Heredia I."/>
            <person name="Kartal B."/>
        </authorList>
    </citation>
    <scope>NUCLEOTIDE SEQUENCE</scope>
    <source>
        <strain evidence="2">MAG1</strain>
    </source>
</reference>